<dbReference type="InterPro" id="IPR000755">
    <property type="entry name" value="A_A_dipeptidase"/>
</dbReference>
<dbReference type="Proteomes" id="UP000245629">
    <property type="component" value="Plasmid unnamed2"/>
</dbReference>
<evidence type="ECO:0000256" key="1">
    <source>
        <dbReference type="ARBA" id="ARBA00001362"/>
    </source>
</evidence>
<proteinExistence type="inferred from homology"/>
<dbReference type="AlphaFoldDB" id="A0A2S2CZB0"/>
<comment type="similarity">
    <text evidence="9">Belongs to the peptidase M15D family.</text>
</comment>
<dbReference type="GO" id="GO:0006508">
    <property type="term" value="P:proteolysis"/>
    <property type="evidence" value="ECO:0007669"/>
    <property type="project" value="UniProtKB-KW"/>
</dbReference>
<dbReference type="GO" id="GO:0071555">
    <property type="term" value="P:cell wall organization"/>
    <property type="evidence" value="ECO:0007669"/>
    <property type="project" value="UniProtKB-KW"/>
</dbReference>
<keyword evidence="8" id="KW-0961">Cell wall biogenesis/degradation</keyword>
<feature type="active site" description="Proton donor/acceptor" evidence="9">
    <location>
        <position position="156"/>
    </location>
</feature>
<name>A0A2S2CZB0_9PROT</name>
<protein>
    <recommendedName>
        <fullName evidence="9">D-alanyl-D-alanine dipeptidase</fullName>
        <shortName evidence="9">D-Ala-D-Ala dipeptidase</shortName>
        <ecNumber evidence="9">3.4.13.22</ecNumber>
    </recommendedName>
</protein>
<feature type="binding site" evidence="9">
    <location>
        <position position="159"/>
    </location>
    <ligand>
        <name>Zn(2+)</name>
        <dbReference type="ChEBI" id="CHEBI:29105"/>
        <note>catalytic</note>
    </ligand>
</feature>
<dbReference type="Gene3D" id="3.30.1380.10">
    <property type="match status" value="1"/>
</dbReference>
<keyword evidence="10" id="KW-0614">Plasmid</keyword>
<evidence type="ECO:0000256" key="9">
    <source>
        <dbReference type="HAMAP-Rule" id="MF_01924"/>
    </source>
</evidence>
<dbReference type="KEGG" id="azz:DEW08_27625"/>
<evidence type="ECO:0000256" key="4">
    <source>
        <dbReference type="ARBA" id="ARBA00022801"/>
    </source>
</evidence>
<dbReference type="PANTHER" id="PTHR43126">
    <property type="entry name" value="D-ALANYL-D-ALANINE DIPEPTIDASE"/>
    <property type="match status" value="1"/>
</dbReference>
<comment type="cofactor">
    <cofactor evidence="9">
        <name>Zn(2+)</name>
        <dbReference type="ChEBI" id="CHEBI:29105"/>
    </cofactor>
    <text evidence="9">Binds 1 zinc ion per subunit.</text>
</comment>
<dbReference type="NCBIfam" id="NF007557">
    <property type="entry name" value="PRK10178.1"/>
    <property type="match status" value="1"/>
</dbReference>
<keyword evidence="7 9" id="KW-0482">Metalloprotease</keyword>
<comment type="function">
    <text evidence="9">Catalyzes hydrolysis of the D-alanyl-D-alanine dipeptide.</text>
</comment>
<reference evidence="11" key="1">
    <citation type="submission" date="2018-05" db="EMBL/GenBank/DDBJ databases">
        <title>Azospirillum thermophila sp. nov., a novel isolated from hot spring.</title>
        <authorList>
            <person name="Zhao Z."/>
        </authorList>
    </citation>
    <scope>NUCLEOTIDE SEQUENCE [LARGE SCALE GENOMIC DNA]</scope>
    <source>
        <strain evidence="11">CFH 70021</strain>
        <plasmid evidence="11">unnamed2</plasmid>
    </source>
</reference>
<accession>A0A2S2CZB0</accession>
<dbReference type="GO" id="GO:0160237">
    <property type="term" value="F:D-Ala-D-Ala dipeptidase activity"/>
    <property type="evidence" value="ECO:0007669"/>
    <property type="project" value="UniProtKB-EC"/>
</dbReference>
<organism evidence="10 11">
    <name type="scientific">Azospirillum thermophilum</name>
    <dbReference type="NCBI Taxonomy" id="2202148"/>
    <lineage>
        <taxon>Bacteria</taxon>
        <taxon>Pseudomonadati</taxon>
        <taxon>Pseudomonadota</taxon>
        <taxon>Alphaproteobacteria</taxon>
        <taxon>Rhodospirillales</taxon>
        <taxon>Azospirillaceae</taxon>
        <taxon>Azospirillum</taxon>
    </lineage>
</organism>
<sequence>MELLRVVHPAIDLDLRYATANNITGEPIYRTAIAYLHPVAHAALTHAADLARAQGLRLRVFDAYRPAFAQRRLWAALPDATFIADPSLGSNHTRGIAVDLTLADAEGRELDMGTGFDDMSEQSFHGRTDIPVEAQANRLRLAGLMALCGFNFNPHEWWHYDLPSPTGYPLLEGCHADSEMG</sequence>
<feature type="binding site" evidence="9">
    <location>
        <position position="99"/>
    </location>
    <ligand>
        <name>Zn(2+)</name>
        <dbReference type="ChEBI" id="CHEBI:29105"/>
        <note>catalytic</note>
    </ligand>
</feature>
<keyword evidence="3 9" id="KW-0479">Metal-binding</keyword>
<dbReference type="Pfam" id="PF01427">
    <property type="entry name" value="Peptidase_M15"/>
    <property type="match status" value="1"/>
</dbReference>
<dbReference type="InterPro" id="IPR009045">
    <property type="entry name" value="Zn_M74/Hedgehog-like"/>
</dbReference>
<evidence type="ECO:0000256" key="7">
    <source>
        <dbReference type="ARBA" id="ARBA00023049"/>
    </source>
</evidence>
<dbReference type="EMBL" id="CP029357">
    <property type="protein sequence ID" value="AWK89831.1"/>
    <property type="molecule type" value="Genomic_DNA"/>
</dbReference>
<dbReference type="OrthoDB" id="9801430at2"/>
<feature type="site" description="Transition state stabilizer" evidence="9">
    <location>
        <position position="65"/>
    </location>
</feature>
<evidence type="ECO:0000313" key="11">
    <source>
        <dbReference type="Proteomes" id="UP000245629"/>
    </source>
</evidence>
<keyword evidence="5 9" id="KW-0862">Zinc</keyword>
<evidence type="ECO:0000313" key="10">
    <source>
        <dbReference type="EMBL" id="AWK89831.1"/>
    </source>
</evidence>
<dbReference type="GO" id="GO:0008270">
    <property type="term" value="F:zinc ion binding"/>
    <property type="evidence" value="ECO:0007669"/>
    <property type="project" value="UniProtKB-UniRule"/>
</dbReference>
<keyword evidence="4 9" id="KW-0378">Hydrolase</keyword>
<dbReference type="HAMAP" id="MF_01924">
    <property type="entry name" value="A_A_dipeptidase"/>
    <property type="match status" value="1"/>
</dbReference>
<evidence type="ECO:0000256" key="5">
    <source>
        <dbReference type="ARBA" id="ARBA00022833"/>
    </source>
</evidence>
<dbReference type="PIRSF" id="PIRSF026671">
    <property type="entry name" value="AA_dipeptidase"/>
    <property type="match status" value="1"/>
</dbReference>
<evidence type="ECO:0000256" key="8">
    <source>
        <dbReference type="ARBA" id="ARBA00023316"/>
    </source>
</evidence>
<keyword evidence="2 9" id="KW-0645">Protease</keyword>
<keyword evidence="11" id="KW-1185">Reference proteome</keyword>
<comment type="catalytic activity">
    <reaction evidence="1 9">
        <text>D-alanyl-D-alanine + H2O = 2 D-alanine</text>
        <dbReference type="Rhea" id="RHEA:20661"/>
        <dbReference type="ChEBI" id="CHEBI:15377"/>
        <dbReference type="ChEBI" id="CHEBI:57416"/>
        <dbReference type="ChEBI" id="CHEBI:57822"/>
        <dbReference type="EC" id="3.4.13.22"/>
    </reaction>
</comment>
<evidence type="ECO:0000256" key="3">
    <source>
        <dbReference type="ARBA" id="ARBA00022723"/>
    </source>
</evidence>
<dbReference type="GO" id="GO:0008237">
    <property type="term" value="F:metallopeptidase activity"/>
    <property type="evidence" value="ECO:0007669"/>
    <property type="project" value="UniProtKB-KW"/>
</dbReference>
<gene>
    <name evidence="9" type="primary">ddpX</name>
    <name evidence="10" type="ORF">DEW08_27625</name>
</gene>
<evidence type="ECO:0000256" key="6">
    <source>
        <dbReference type="ARBA" id="ARBA00022997"/>
    </source>
</evidence>
<dbReference type="EC" id="3.4.13.22" evidence="9"/>
<feature type="binding site" evidence="9">
    <location>
        <position position="92"/>
    </location>
    <ligand>
        <name>Zn(2+)</name>
        <dbReference type="ChEBI" id="CHEBI:29105"/>
        <note>catalytic</note>
    </ligand>
</feature>
<geneLocation type="plasmid" evidence="10 11">
    <name>unnamed2</name>
</geneLocation>
<dbReference type="SUPFAM" id="SSF55166">
    <property type="entry name" value="Hedgehog/DD-peptidase"/>
    <property type="match status" value="1"/>
</dbReference>
<evidence type="ECO:0000256" key="2">
    <source>
        <dbReference type="ARBA" id="ARBA00022670"/>
    </source>
</evidence>
<dbReference type="CDD" id="cd14840">
    <property type="entry name" value="D-Ala-D-Ala_dipeptidase_Aad"/>
    <property type="match status" value="1"/>
</dbReference>
<dbReference type="PANTHER" id="PTHR43126:SF1">
    <property type="entry name" value="D-ALANYL-D-ALANINE DIPEPTIDASE"/>
    <property type="match status" value="1"/>
</dbReference>
<keyword evidence="6 9" id="KW-0224">Dipeptidase</keyword>